<dbReference type="AlphaFoldDB" id="A0A9J5XPU0"/>
<dbReference type="PANTHER" id="PTHR31676">
    <property type="entry name" value="T31J12.3 PROTEIN-RELATED"/>
    <property type="match status" value="1"/>
</dbReference>
<keyword evidence="2" id="KW-1185">Reference proteome</keyword>
<accession>A0A9J5XPU0</accession>
<dbReference type="InterPro" id="IPR007493">
    <property type="entry name" value="DUF538"/>
</dbReference>
<dbReference type="SUPFAM" id="SSF141562">
    <property type="entry name" value="At5g01610-like"/>
    <property type="match status" value="1"/>
</dbReference>
<dbReference type="PANTHER" id="PTHR31676:SF152">
    <property type="match status" value="1"/>
</dbReference>
<name>A0A9J5XPU0_SOLCO</name>
<dbReference type="Pfam" id="PF04398">
    <property type="entry name" value="DUF538"/>
    <property type="match status" value="1"/>
</dbReference>
<dbReference type="InterPro" id="IPR036758">
    <property type="entry name" value="At5g01610-like"/>
</dbReference>
<dbReference type="Gene3D" id="2.30.240.10">
    <property type="entry name" value="At5g01610-like"/>
    <property type="match status" value="1"/>
</dbReference>
<dbReference type="EMBL" id="JACXVP010000008">
    <property type="protein sequence ID" value="KAG5589519.1"/>
    <property type="molecule type" value="Genomic_DNA"/>
</dbReference>
<protein>
    <submittedName>
        <fullName evidence="1">Uncharacterized protein</fullName>
    </submittedName>
</protein>
<dbReference type="OrthoDB" id="1901319at2759"/>
<comment type="caution">
    <text evidence="1">The sequence shown here is derived from an EMBL/GenBank/DDBJ whole genome shotgun (WGS) entry which is preliminary data.</text>
</comment>
<organism evidence="1 2">
    <name type="scientific">Solanum commersonii</name>
    <name type="common">Commerson's wild potato</name>
    <name type="synonym">Commerson's nightshade</name>
    <dbReference type="NCBI Taxonomy" id="4109"/>
    <lineage>
        <taxon>Eukaryota</taxon>
        <taxon>Viridiplantae</taxon>
        <taxon>Streptophyta</taxon>
        <taxon>Embryophyta</taxon>
        <taxon>Tracheophyta</taxon>
        <taxon>Spermatophyta</taxon>
        <taxon>Magnoliopsida</taxon>
        <taxon>eudicotyledons</taxon>
        <taxon>Gunneridae</taxon>
        <taxon>Pentapetalae</taxon>
        <taxon>asterids</taxon>
        <taxon>lamiids</taxon>
        <taxon>Solanales</taxon>
        <taxon>Solanaceae</taxon>
        <taxon>Solanoideae</taxon>
        <taxon>Solaneae</taxon>
        <taxon>Solanum</taxon>
    </lineage>
</organism>
<evidence type="ECO:0000313" key="1">
    <source>
        <dbReference type="EMBL" id="KAG5589519.1"/>
    </source>
</evidence>
<reference evidence="1 2" key="1">
    <citation type="submission" date="2020-09" db="EMBL/GenBank/DDBJ databases">
        <title>De no assembly of potato wild relative species, Solanum commersonii.</title>
        <authorList>
            <person name="Cho K."/>
        </authorList>
    </citation>
    <scope>NUCLEOTIDE SEQUENCE [LARGE SCALE GENOMIC DNA]</scope>
    <source>
        <strain evidence="1">LZ3.2</strain>
        <tissue evidence="1">Leaf</tissue>
    </source>
</reference>
<proteinExistence type="predicted"/>
<sequence>MASDLHISIHEDERAGAEIAYGAEDCYSLIVKFSQDSGFPKGMLPLKYLEEFGYVSKTGFIWMKQKAPYQHYFSSIKMFVSYAKEITAYVERGKMKKISGVKSKQLLLWVPTIEMRINEDQKKIYFKTLMGIGMSYPIIVFMTDEEKEEAKYSSA</sequence>
<gene>
    <name evidence="1" type="ORF">H5410_040033</name>
</gene>
<evidence type="ECO:0000313" key="2">
    <source>
        <dbReference type="Proteomes" id="UP000824120"/>
    </source>
</evidence>
<dbReference type="Proteomes" id="UP000824120">
    <property type="component" value="Chromosome 8"/>
</dbReference>